<dbReference type="Proteomes" id="UP001596174">
    <property type="component" value="Unassembled WGS sequence"/>
</dbReference>
<sequence>MRAVEMHLGMDFGGNDVATACGSGHHKSFSRTTRHHQVVLLVDEGGTVDWESRIVTLTG</sequence>
<reference evidence="2" key="1">
    <citation type="journal article" date="2019" name="Int. J. Syst. Evol. Microbiol.">
        <title>The Global Catalogue of Microorganisms (GCM) 10K type strain sequencing project: providing services to taxonomists for standard genome sequencing and annotation.</title>
        <authorList>
            <consortium name="The Broad Institute Genomics Platform"/>
            <consortium name="The Broad Institute Genome Sequencing Center for Infectious Disease"/>
            <person name="Wu L."/>
            <person name="Ma J."/>
        </authorList>
    </citation>
    <scope>NUCLEOTIDE SEQUENCE [LARGE SCALE GENOMIC DNA]</scope>
    <source>
        <strain evidence="2">JCM 4816</strain>
    </source>
</reference>
<keyword evidence="2" id="KW-1185">Reference proteome</keyword>
<comment type="caution">
    <text evidence="1">The sequence shown here is derived from an EMBL/GenBank/DDBJ whole genome shotgun (WGS) entry which is preliminary data.</text>
</comment>
<organism evidence="1 2">
    <name type="scientific">Streptacidiphilus monticola</name>
    <dbReference type="NCBI Taxonomy" id="2161674"/>
    <lineage>
        <taxon>Bacteria</taxon>
        <taxon>Bacillati</taxon>
        <taxon>Actinomycetota</taxon>
        <taxon>Actinomycetes</taxon>
        <taxon>Kitasatosporales</taxon>
        <taxon>Streptomycetaceae</taxon>
        <taxon>Streptacidiphilus</taxon>
    </lineage>
</organism>
<accession>A0ABW1GC60</accession>
<dbReference type="RefSeq" id="WP_380591402.1">
    <property type="nucleotide sequence ID" value="NZ_JBHSQJ010000253.1"/>
</dbReference>
<gene>
    <name evidence="1" type="ORF">ACFP3V_31960</name>
</gene>
<evidence type="ECO:0000313" key="1">
    <source>
        <dbReference type="EMBL" id="MFC5911808.1"/>
    </source>
</evidence>
<dbReference type="EMBL" id="JBHSQJ010000253">
    <property type="protein sequence ID" value="MFC5911808.1"/>
    <property type="molecule type" value="Genomic_DNA"/>
</dbReference>
<name>A0ABW1GC60_9ACTN</name>
<evidence type="ECO:0000313" key="2">
    <source>
        <dbReference type="Proteomes" id="UP001596174"/>
    </source>
</evidence>
<proteinExistence type="predicted"/>
<protein>
    <submittedName>
        <fullName evidence="1">Uncharacterized protein</fullName>
    </submittedName>
</protein>